<dbReference type="GeneID" id="37221070"/>
<feature type="compositionally biased region" description="Low complexity" evidence="1">
    <location>
        <begin position="150"/>
        <end position="165"/>
    </location>
</feature>
<dbReference type="VEuPathDB" id="FungiDB:BO80DRAFT_36558"/>
<reference evidence="2 3" key="1">
    <citation type="submission" date="2018-02" db="EMBL/GenBank/DDBJ databases">
        <title>The genomes of Aspergillus section Nigri reveals drivers in fungal speciation.</title>
        <authorList>
            <consortium name="DOE Joint Genome Institute"/>
            <person name="Vesth T.C."/>
            <person name="Nybo J."/>
            <person name="Theobald S."/>
            <person name="Brandl J."/>
            <person name="Frisvad J.C."/>
            <person name="Nielsen K.F."/>
            <person name="Lyhne E.K."/>
            <person name="Kogle M.E."/>
            <person name="Kuo A."/>
            <person name="Riley R."/>
            <person name="Clum A."/>
            <person name="Nolan M."/>
            <person name="Lipzen A."/>
            <person name="Salamov A."/>
            <person name="Henrissat B."/>
            <person name="Wiebenga A."/>
            <person name="De vries R.P."/>
            <person name="Grigoriev I.V."/>
            <person name="Mortensen U.H."/>
            <person name="Andersen M.R."/>
            <person name="Baker S.E."/>
        </authorList>
    </citation>
    <scope>NUCLEOTIDE SEQUENCE [LARGE SCALE GENOMIC DNA]</scope>
    <source>
        <strain evidence="2 3">CBS 121593</strain>
    </source>
</reference>
<gene>
    <name evidence="2" type="ORF">BO80DRAFT_36558</name>
</gene>
<proteinExistence type="predicted"/>
<keyword evidence="3" id="KW-1185">Reference proteome</keyword>
<feature type="region of interest" description="Disordered" evidence="1">
    <location>
        <begin position="145"/>
        <end position="165"/>
    </location>
</feature>
<protein>
    <submittedName>
        <fullName evidence="2">Uncharacterized protein</fullName>
    </submittedName>
</protein>
<evidence type="ECO:0000313" key="2">
    <source>
        <dbReference type="EMBL" id="RAL02503.1"/>
    </source>
</evidence>
<dbReference type="AlphaFoldDB" id="A0A395H4E7"/>
<evidence type="ECO:0000313" key="3">
    <source>
        <dbReference type="Proteomes" id="UP000249402"/>
    </source>
</evidence>
<evidence type="ECO:0000256" key="1">
    <source>
        <dbReference type="SAM" id="MobiDB-lite"/>
    </source>
</evidence>
<sequence length="165" mass="18636">MQYASVRYMLRDGGDIYLIDQQSYAIEELKKMNDNFSESCFIRTQMKARRSQQARVVRSTFSRSILSPLLTMPADTERIAFLHLRRSNPRLDRQSTATNAACKSHCLLILWTMVVPIRPRQAVTTNQHLCGPCRQHSGPVLEAEAVDKTSSSASSIRSASIPHDP</sequence>
<name>A0A395H4E7_9EURO</name>
<organism evidence="2 3">
    <name type="scientific">Aspergillus ibericus CBS 121593</name>
    <dbReference type="NCBI Taxonomy" id="1448316"/>
    <lineage>
        <taxon>Eukaryota</taxon>
        <taxon>Fungi</taxon>
        <taxon>Dikarya</taxon>
        <taxon>Ascomycota</taxon>
        <taxon>Pezizomycotina</taxon>
        <taxon>Eurotiomycetes</taxon>
        <taxon>Eurotiomycetidae</taxon>
        <taxon>Eurotiales</taxon>
        <taxon>Aspergillaceae</taxon>
        <taxon>Aspergillus</taxon>
        <taxon>Aspergillus subgen. Circumdati</taxon>
    </lineage>
</organism>
<dbReference type="Proteomes" id="UP000249402">
    <property type="component" value="Unassembled WGS sequence"/>
</dbReference>
<dbReference type="EMBL" id="KZ824431">
    <property type="protein sequence ID" value="RAL02503.1"/>
    <property type="molecule type" value="Genomic_DNA"/>
</dbReference>
<dbReference type="RefSeq" id="XP_025576830.1">
    <property type="nucleotide sequence ID" value="XM_025716205.1"/>
</dbReference>
<accession>A0A395H4E7</accession>